<sequence>MKQLLGWMHRKFRQGSNEQLKDFVIGHACNCLSGQPMLDDQCNHQNLSCGSKVFKQGQADHHLRKSFAGLQAATGEAEEVPPAGASEPFHGFLAIGTLGSEPGFSDPATPTFPNYVENITDKDAEVTENELKMINDELEKVLVAEANEDWCNTSSGRNSHVSNGRSSHGSTITLSGKPMEGQESSARGSTNVCPLQEFLFGSAIELPETTAVAKKEHRTSLGELFQRSKTAEDCCAMKCEPEENQIEKEVDKSTVSLVKNKLKKKLLKGSNVTAGVKTDPNSEATTLHKILHMFHKKVHPENSNTAKKSVKRRKNGSKSKPVKSGSCNNSGNQLPPDQDIMMYPQGGDLPMEQSRRSRNQQKPSRLNSAESGPSGNRECWIKTDADYLVLEL</sequence>
<dbReference type="STRING" id="22663.A0A2I0JDC1"/>
<dbReference type="PANTHER" id="PTHR34959">
    <property type="entry name" value="PROTEIN LAZY 1"/>
    <property type="match status" value="1"/>
</dbReference>
<dbReference type="EMBL" id="PGOL01001802">
    <property type="protein sequence ID" value="PKI54227.1"/>
    <property type="molecule type" value="Genomic_DNA"/>
</dbReference>
<dbReference type="PANTHER" id="PTHR34959:SF3">
    <property type="entry name" value="PROTEIN LAZY 1"/>
    <property type="match status" value="1"/>
</dbReference>
<comment type="caution">
    <text evidence="1">The sequence shown here is derived from an EMBL/GenBank/DDBJ whole genome shotgun (WGS) entry which is preliminary data.</text>
</comment>
<dbReference type="GeneID" id="116201053"/>
<evidence type="ECO:0000313" key="1">
    <source>
        <dbReference type="EMBL" id="PKI54227.1"/>
    </source>
</evidence>
<dbReference type="InterPro" id="IPR038928">
    <property type="entry name" value="LAZY1"/>
</dbReference>
<reference evidence="1 2" key="1">
    <citation type="submission" date="2017-11" db="EMBL/GenBank/DDBJ databases">
        <title>De-novo sequencing of pomegranate (Punica granatum L.) genome.</title>
        <authorList>
            <person name="Akparov Z."/>
            <person name="Amiraslanov A."/>
            <person name="Hajiyeva S."/>
            <person name="Abbasov M."/>
            <person name="Kaur K."/>
            <person name="Hamwieh A."/>
            <person name="Solovyev V."/>
            <person name="Salamov A."/>
            <person name="Braich B."/>
            <person name="Kosarev P."/>
            <person name="Mahmoud A."/>
            <person name="Hajiyev E."/>
            <person name="Babayeva S."/>
            <person name="Izzatullayeva V."/>
            <person name="Mammadov A."/>
            <person name="Mammadov A."/>
            <person name="Sharifova S."/>
            <person name="Ojaghi J."/>
            <person name="Eynullazada K."/>
            <person name="Bayramov B."/>
            <person name="Abdulazimova A."/>
            <person name="Shahmuradov I."/>
        </authorList>
    </citation>
    <scope>NUCLEOTIDE SEQUENCE [LARGE SCALE GENOMIC DNA]</scope>
    <source>
        <strain evidence="2">cv. AG2017</strain>
        <tissue evidence="1">Leaf</tissue>
    </source>
</reference>
<accession>A0A2I0JDC1</accession>
<proteinExistence type="predicted"/>
<dbReference type="Proteomes" id="UP000233551">
    <property type="component" value="Unassembled WGS sequence"/>
</dbReference>
<dbReference type="GO" id="GO:2000012">
    <property type="term" value="P:regulation of auxin polar transport"/>
    <property type="evidence" value="ECO:0007669"/>
    <property type="project" value="InterPro"/>
</dbReference>
<evidence type="ECO:0000313" key="2">
    <source>
        <dbReference type="Proteomes" id="UP000233551"/>
    </source>
</evidence>
<dbReference type="GO" id="GO:0009630">
    <property type="term" value="P:gravitropism"/>
    <property type="evidence" value="ECO:0007669"/>
    <property type="project" value="InterPro"/>
</dbReference>
<dbReference type="AlphaFoldDB" id="A0A2I0JDC1"/>
<protein>
    <submittedName>
        <fullName evidence="1">Uncharacterized protein</fullName>
    </submittedName>
</protein>
<organism evidence="1 2">
    <name type="scientific">Punica granatum</name>
    <name type="common">Pomegranate</name>
    <dbReference type="NCBI Taxonomy" id="22663"/>
    <lineage>
        <taxon>Eukaryota</taxon>
        <taxon>Viridiplantae</taxon>
        <taxon>Streptophyta</taxon>
        <taxon>Embryophyta</taxon>
        <taxon>Tracheophyta</taxon>
        <taxon>Spermatophyta</taxon>
        <taxon>Magnoliopsida</taxon>
        <taxon>eudicotyledons</taxon>
        <taxon>Gunneridae</taxon>
        <taxon>Pentapetalae</taxon>
        <taxon>rosids</taxon>
        <taxon>malvids</taxon>
        <taxon>Myrtales</taxon>
        <taxon>Lythraceae</taxon>
        <taxon>Punica</taxon>
    </lineage>
</organism>
<name>A0A2I0JDC1_PUNGR</name>
<gene>
    <name evidence="1" type="ORF">CRG98_025381</name>
</gene>
<dbReference type="OrthoDB" id="780166at2759"/>
<keyword evidence="2" id="KW-1185">Reference proteome</keyword>